<name>A0AAD6T3Y6_9AGAR</name>
<feature type="non-terminal residue" evidence="2">
    <location>
        <position position="1"/>
    </location>
</feature>
<protein>
    <recommendedName>
        <fullName evidence="1">CxC2-like cysteine cluster KDZ transposase-associated domain-containing protein</fullName>
    </recommendedName>
</protein>
<reference evidence="2" key="1">
    <citation type="submission" date="2023-03" db="EMBL/GenBank/DDBJ databases">
        <title>Massive genome expansion in bonnet fungi (Mycena s.s.) driven by repeated elements and novel gene families across ecological guilds.</title>
        <authorList>
            <consortium name="Lawrence Berkeley National Laboratory"/>
            <person name="Harder C.B."/>
            <person name="Miyauchi S."/>
            <person name="Viragh M."/>
            <person name="Kuo A."/>
            <person name="Thoen E."/>
            <person name="Andreopoulos B."/>
            <person name="Lu D."/>
            <person name="Skrede I."/>
            <person name="Drula E."/>
            <person name="Henrissat B."/>
            <person name="Morin E."/>
            <person name="Kohler A."/>
            <person name="Barry K."/>
            <person name="LaButti K."/>
            <person name="Morin E."/>
            <person name="Salamov A."/>
            <person name="Lipzen A."/>
            <person name="Mereny Z."/>
            <person name="Hegedus B."/>
            <person name="Baldrian P."/>
            <person name="Stursova M."/>
            <person name="Weitz H."/>
            <person name="Taylor A."/>
            <person name="Grigoriev I.V."/>
            <person name="Nagy L.G."/>
            <person name="Martin F."/>
            <person name="Kauserud H."/>
        </authorList>
    </citation>
    <scope>NUCLEOTIDE SEQUENCE</scope>
    <source>
        <strain evidence="2">CBHHK200</strain>
    </source>
</reference>
<evidence type="ECO:0000313" key="3">
    <source>
        <dbReference type="Proteomes" id="UP001218188"/>
    </source>
</evidence>
<evidence type="ECO:0000313" key="2">
    <source>
        <dbReference type="EMBL" id="KAJ7038747.1"/>
    </source>
</evidence>
<dbReference type="PANTHER" id="PTHR33096:SF1">
    <property type="entry name" value="CXC1-LIKE CYSTEINE CLUSTER ASSOCIATED WITH KDZ TRANSPOSASES DOMAIN-CONTAINING PROTEIN"/>
    <property type="match status" value="1"/>
</dbReference>
<organism evidence="2 3">
    <name type="scientific">Mycena alexandri</name>
    <dbReference type="NCBI Taxonomy" id="1745969"/>
    <lineage>
        <taxon>Eukaryota</taxon>
        <taxon>Fungi</taxon>
        <taxon>Dikarya</taxon>
        <taxon>Basidiomycota</taxon>
        <taxon>Agaricomycotina</taxon>
        <taxon>Agaricomycetes</taxon>
        <taxon>Agaricomycetidae</taxon>
        <taxon>Agaricales</taxon>
        <taxon>Marasmiineae</taxon>
        <taxon>Mycenaceae</taxon>
        <taxon>Mycena</taxon>
    </lineage>
</organism>
<dbReference type="InterPro" id="IPR041457">
    <property type="entry name" value="CxC2_KDZ-assoc"/>
</dbReference>
<feature type="domain" description="CxC2-like cysteine cluster KDZ transposase-associated" evidence="1">
    <location>
        <begin position="49"/>
        <end position="152"/>
    </location>
</feature>
<evidence type="ECO:0000259" key="1">
    <source>
        <dbReference type="Pfam" id="PF18803"/>
    </source>
</evidence>
<dbReference type="EMBL" id="JARJCM010000030">
    <property type="protein sequence ID" value="KAJ7038747.1"/>
    <property type="molecule type" value="Genomic_DNA"/>
</dbReference>
<dbReference type="Pfam" id="PF18758">
    <property type="entry name" value="KDZ"/>
    <property type="match status" value="1"/>
</dbReference>
<comment type="caution">
    <text evidence="2">The sequence shown here is derived from an EMBL/GenBank/DDBJ whole genome shotgun (WGS) entry which is preliminary data.</text>
</comment>
<feature type="non-terminal residue" evidence="2">
    <location>
        <position position="820"/>
    </location>
</feature>
<dbReference type="Pfam" id="PF18803">
    <property type="entry name" value="CxC2"/>
    <property type="match status" value="1"/>
</dbReference>
<accession>A0AAD6T3Y6</accession>
<dbReference type="CDD" id="cd19757">
    <property type="entry name" value="Bbox1"/>
    <property type="match status" value="1"/>
</dbReference>
<keyword evidence="3" id="KW-1185">Reference proteome</keyword>
<dbReference type="InterPro" id="IPR040521">
    <property type="entry name" value="KDZ"/>
</dbReference>
<dbReference type="PANTHER" id="PTHR33096">
    <property type="entry name" value="CXC2 DOMAIN-CONTAINING PROTEIN"/>
    <property type="match status" value="1"/>
</dbReference>
<sequence>LFRCNQCGEFLQCLDCVRSRHKLNPLHSVKEWNGTHWIEAQLSGGEGGLGVVYQLGHHGHSCDFPEAKERAMVVMDVTGVHTVSYHFCACEKAARFANGTLGQLMGNAWYPATTVDPETCATFEVLELFRLLNVVGNMNVHDFVRSLERRTDPLLVTKIPDRYKVFGRMSRQFAYVQRALRAGLAHVTDGLKTAKPGALAVLCWPCPHDEKNLPEGWRDADPKYQFLYMLLLAMDANFRLKNRLRANETQDPSLGSGLGYFVEEDGYKKHITNYVAEKDVGQISSCIAFAALLQKETRLTTGLRCSGVGGCVCARHGVVRPQGLGDLQKGERYANMDYILMSALIGVAVVALTISYDIACQWKVNLPMRAATIVKNAKLPTRLEEFEIQFALPVWHAAAHETSCQSQNSLSYMDGVGRTDGEGIERTWAILNPLGYSTKEMGGGARHDAIENKVDHLNFEKNIGQGDTLARKLIVAIAERDKQVAAFTDVDSTLSSRLRNKWQKRIDDWLADKSQPNPYCLEGGKGGRVVLSAWKARRYQIRSRPPTAFIKAGLQLEEAQRRIKAEVKGVTLVTADRASQIQEMRIAFHRKLRTYERLQEGFAPGVRVLKLIAEDARDPDAPPPKAEDMKLWLPSELAQAVRARAFRKGLAEIEAKLRAAQCVDALDVLRSRLYAQTHLITWRNSNSTGQRGATRSATLIGRVGDRIKRVAAKYRRAREALVAVKGVKFAPQFKVLADADLNTNADEESDAEARKKLARLGSSKRARNEPSNKRTTLSWIWTVGGELTSSVSAAVRVEWSKAKARKDRWVEEVQLLREEM</sequence>
<proteinExistence type="predicted"/>
<gene>
    <name evidence="2" type="ORF">C8F04DRAFT_909699</name>
</gene>
<dbReference type="AlphaFoldDB" id="A0AAD6T3Y6"/>
<dbReference type="Proteomes" id="UP001218188">
    <property type="component" value="Unassembled WGS sequence"/>
</dbReference>